<feature type="transmembrane region" description="Helical" evidence="1">
    <location>
        <begin position="74"/>
        <end position="95"/>
    </location>
</feature>
<sequence>MPVMLRVVRALRRHLALMSWGVLLALVVLHCLVSLELMIVSGESKLVEGGVWFYYYMVTAATIGYGDFSPQTDAGRWVATLWLLPGAVTLFAMFIGKATTGMIDSWRARAMGKHSYTAMHGHTVIVGWMGRDTLRTIALLLEDTVTDDEGIVLVASEEIENPRPEEIRFVRLESLADPSGYARVSIGEAARVIVNAATDEQTLAAAFAVLANKPRGHVVVTFDRPDTCAVLKAHYPNVECVLPLHVEVMVRAAQDAGSAAVATELLAAAGGATQFSLRVPEQSAELAFGKLFNAFKHEHAATLLGYTPAECGAAPRLNPPDSDRVAPKATLYYIADRRVDPARVAWGACIQ</sequence>
<dbReference type="GO" id="GO:0034220">
    <property type="term" value="P:monoatomic ion transmembrane transport"/>
    <property type="evidence" value="ECO:0007669"/>
    <property type="project" value="UniProtKB-KW"/>
</dbReference>
<dbReference type="SUPFAM" id="SSF81324">
    <property type="entry name" value="Voltage-gated potassium channels"/>
    <property type="match status" value="1"/>
</dbReference>
<dbReference type="SUPFAM" id="SSF51735">
    <property type="entry name" value="NAD(P)-binding Rossmann-fold domains"/>
    <property type="match status" value="1"/>
</dbReference>
<dbReference type="Gene3D" id="1.10.287.70">
    <property type="match status" value="1"/>
</dbReference>
<proteinExistence type="predicted"/>
<evidence type="ECO:0000259" key="2">
    <source>
        <dbReference type="Pfam" id="PF07885"/>
    </source>
</evidence>
<dbReference type="EMBL" id="JAOVZO020000003">
    <property type="protein sequence ID" value="MDC8011591.1"/>
    <property type="molecule type" value="Genomic_DNA"/>
</dbReference>
<gene>
    <name evidence="3" type="ORF">OD750_003420</name>
</gene>
<name>A0A9X4BGI7_9GAMM</name>
<dbReference type="PANTHER" id="PTHR43833:SF9">
    <property type="entry name" value="POTASSIUM CHANNEL PROTEIN YUGO-RELATED"/>
    <property type="match status" value="1"/>
</dbReference>
<feature type="transmembrane region" description="Helical" evidence="1">
    <location>
        <begin position="20"/>
        <end position="39"/>
    </location>
</feature>
<dbReference type="Pfam" id="PF07885">
    <property type="entry name" value="Ion_trans_2"/>
    <property type="match status" value="1"/>
</dbReference>
<keyword evidence="1" id="KW-0472">Membrane</keyword>
<dbReference type="InterPro" id="IPR013099">
    <property type="entry name" value="K_chnl_dom"/>
</dbReference>
<organism evidence="3 4">
    <name type="scientific">Tahibacter soli</name>
    <dbReference type="NCBI Taxonomy" id="2983605"/>
    <lineage>
        <taxon>Bacteria</taxon>
        <taxon>Pseudomonadati</taxon>
        <taxon>Pseudomonadota</taxon>
        <taxon>Gammaproteobacteria</taxon>
        <taxon>Lysobacterales</taxon>
        <taxon>Rhodanobacteraceae</taxon>
        <taxon>Tahibacter</taxon>
    </lineage>
</organism>
<dbReference type="Proteomes" id="UP001139971">
    <property type="component" value="Unassembled WGS sequence"/>
</dbReference>
<reference evidence="3" key="1">
    <citation type="submission" date="2023-02" db="EMBL/GenBank/DDBJ databases">
        <title>Tahibacter soli sp. nov. isolated from soil.</title>
        <authorList>
            <person name="Baek J.H."/>
            <person name="Lee J.K."/>
            <person name="Choi D.G."/>
            <person name="Jeon C.O."/>
        </authorList>
    </citation>
    <scope>NUCLEOTIDE SEQUENCE</scope>
    <source>
        <strain evidence="3">BL</strain>
    </source>
</reference>
<feature type="domain" description="Potassium channel" evidence="2">
    <location>
        <begin position="46"/>
        <end position="97"/>
    </location>
</feature>
<dbReference type="AlphaFoldDB" id="A0A9X4BGI7"/>
<evidence type="ECO:0000256" key="1">
    <source>
        <dbReference type="SAM" id="Phobius"/>
    </source>
</evidence>
<evidence type="ECO:0000313" key="4">
    <source>
        <dbReference type="Proteomes" id="UP001139971"/>
    </source>
</evidence>
<keyword evidence="3" id="KW-0406">Ion transport</keyword>
<keyword evidence="3" id="KW-0813">Transport</keyword>
<dbReference type="InterPro" id="IPR050721">
    <property type="entry name" value="Trk_Ktr_HKT_K-transport"/>
</dbReference>
<dbReference type="PANTHER" id="PTHR43833">
    <property type="entry name" value="POTASSIUM CHANNEL PROTEIN 2-RELATED-RELATED"/>
    <property type="match status" value="1"/>
</dbReference>
<evidence type="ECO:0000313" key="3">
    <source>
        <dbReference type="EMBL" id="MDC8011591.1"/>
    </source>
</evidence>
<keyword evidence="4" id="KW-1185">Reference proteome</keyword>
<keyword evidence="3" id="KW-0407">Ion channel</keyword>
<protein>
    <submittedName>
        <fullName evidence="3">Potassium channel family protein</fullName>
    </submittedName>
</protein>
<dbReference type="RefSeq" id="WP_263542807.1">
    <property type="nucleotide sequence ID" value="NZ_JAOVZO020000003.1"/>
</dbReference>
<keyword evidence="1" id="KW-1133">Transmembrane helix</keyword>
<dbReference type="InterPro" id="IPR036291">
    <property type="entry name" value="NAD(P)-bd_dom_sf"/>
</dbReference>
<keyword evidence="1" id="KW-0812">Transmembrane</keyword>
<feature type="transmembrane region" description="Helical" evidence="1">
    <location>
        <begin position="51"/>
        <end position="68"/>
    </location>
</feature>
<accession>A0A9X4BGI7</accession>
<dbReference type="Gene3D" id="3.40.50.720">
    <property type="entry name" value="NAD(P)-binding Rossmann-like Domain"/>
    <property type="match status" value="1"/>
</dbReference>
<comment type="caution">
    <text evidence="3">The sequence shown here is derived from an EMBL/GenBank/DDBJ whole genome shotgun (WGS) entry which is preliminary data.</text>
</comment>